<dbReference type="SUPFAM" id="SSF46785">
    <property type="entry name" value="Winged helix' DNA-binding domain"/>
    <property type="match status" value="1"/>
</dbReference>
<evidence type="ECO:0000256" key="2">
    <source>
        <dbReference type="ARBA" id="ARBA00023125"/>
    </source>
</evidence>
<keyword evidence="6" id="KW-1185">Reference proteome</keyword>
<keyword evidence="3" id="KW-0804">Transcription</keyword>
<dbReference type="Gene3D" id="1.10.10.10">
    <property type="entry name" value="Winged helix-like DNA-binding domain superfamily/Winged helix DNA-binding domain"/>
    <property type="match status" value="1"/>
</dbReference>
<gene>
    <name evidence="5" type="ORF">KTT_28600</name>
</gene>
<dbReference type="PROSITE" id="PS51118">
    <property type="entry name" value="HTH_HXLR"/>
    <property type="match status" value="1"/>
</dbReference>
<evidence type="ECO:0000259" key="4">
    <source>
        <dbReference type="PROSITE" id="PS51118"/>
    </source>
</evidence>
<dbReference type="AlphaFoldDB" id="A0A402A1Y1"/>
<dbReference type="InterPro" id="IPR002577">
    <property type="entry name" value="HTH_HxlR"/>
</dbReference>
<keyword evidence="2" id="KW-0238">DNA-binding</keyword>
<protein>
    <recommendedName>
        <fullName evidence="4">HTH hxlR-type domain-containing protein</fullName>
    </recommendedName>
</protein>
<dbReference type="Proteomes" id="UP000287352">
    <property type="component" value="Unassembled WGS sequence"/>
</dbReference>
<dbReference type="OrthoDB" id="9791143at2"/>
<dbReference type="InterPro" id="IPR036390">
    <property type="entry name" value="WH_DNA-bd_sf"/>
</dbReference>
<dbReference type="GO" id="GO:0003677">
    <property type="term" value="F:DNA binding"/>
    <property type="evidence" value="ECO:0007669"/>
    <property type="project" value="UniProtKB-KW"/>
</dbReference>
<name>A0A402A1Y1_9CHLR</name>
<evidence type="ECO:0000256" key="3">
    <source>
        <dbReference type="ARBA" id="ARBA00023163"/>
    </source>
</evidence>
<dbReference type="PANTHER" id="PTHR33204:SF33">
    <property type="entry name" value="TRANSCRIPTIONAL REGULATOR, MARR FAMILY"/>
    <property type="match status" value="1"/>
</dbReference>
<evidence type="ECO:0000313" key="5">
    <source>
        <dbReference type="EMBL" id="GCE13001.1"/>
    </source>
</evidence>
<reference evidence="6" key="1">
    <citation type="submission" date="2018-12" db="EMBL/GenBank/DDBJ databases">
        <title>Tengunoibacter tsumagoiensis gen. nov., sp. nov., Dictyobacter kobayashii sp. nov., D. alpinus sp. nov., and D. joshuensis sp. nov. and description of Dictyobacteraceae fam. nov. within the order Ktedonobacterales isolated from Tengu-no-mugimeshi.</title>
        <authorList>
            <person name="Wang C.M."/>
            <person name="Zheng Y."/>
            <person name="Sakai Y."/>
            <person name="Toyoda A."/>
            <person name="Minakuchi Y."/>
            <person name="Abe K."/>
            <person name="Yokota A."/>
            <person name="Yabe S."/>
        </authorList>
    </citation>
    <scope>NUCLEOTIDE SEQUENCE [LARGE SCALE GENOMIC DNA]</scope>
    <source>
        <strain evidence="6">Uno3</strain>
    </source>
</reference>
<dbReference type="PANTHER" id="PTHR33204">
    <property type="entry name" value="TRANSCRIPTIONAL REGULATOR, MARR FAMILY"/>
    <property type="match status" value="1"/>
</dbReference>
<evidence type="ECO:0000256" key="1">
    <source>
        <dbReference type="ARBA" id="ARBA00023015"/>
    </source>
</evidence>
<organism evidence="5 6">
    <name type="scientific">Tengunoibacter tsumagoiensis</name>
    <dbReference type="NCBI Taxonomy" id="2014871"/>
    <lineage>
        <taxon>Bacteria</taxon>
        <taxon>Bacillati</taxon>
        <taxon>Chloroflexota</taxon>
        <taxon>Ktedonobacteria</taxon>
        <taxon>Ktedonobacterales</taxon>
        <taxon>Dictyobacteraceae</taxon>
        <taxon>Tengunoibacter</taxon>
    </lineage>
</organism>
<keyword evidence="1" id="KW-0805">Transcription regulation</keyword>
<proteinExistence type="predicted"/>
<sequence length="81" mass="9389">MLTLQLRELEEDGIIHREIYKEVPPKVEYSLTPCGESLKPILLLMADWGQKRIESIVEQERDKEREARQGCGLEELAPLKV</sequence>
<dbReference type="InterPro" id="IPR036388">
    <property type="entry name" value="WH-like_DNA-bd_sf"/>
</dbReference>
<dbReference type="Pfam" id="PF01638">
    <property type="entry name" value="HxlR"/>
    <property type="match status" value="1"/>
</dbReference>
<accession>A0A402A1Y1</accession>
<evidence type="ECO:0000313" key="6">
    <source>
        <dbReference type="Proteomes" id="UP000287352"/>
    </source>
</evidence>
<feature type="domain" description="HTH hxlR-type" evidence="4">
    <location>
        <begin position="1"/>
        <end position="57"/>
    </location>
</feature>
<comment type="caution">
    <text evidence="5">The sequence shown here is derived from an EMBL/GenBank/DDBJ whole genome shotgun (WGS) entry which is preliminary data.</text>
</comment>
<dbReference type="EMBL" id="BIFR01000001">
    <property type="protein sequence ID" value="GCE13001.1"/>
    <property type="molecule type" value="Genomic_DNA"/>
</dbReference>